<dbReference type="Proteomes" id="UP000228949">
    <property type="component" value="Unassembled WGS sequence"/>
</dbReference>
<dbReference type="InterPro" id="IPR055210">
    <property type="entry name" value="CtpA/B_N"/>
</dbReference>
<dbReference type="GO" id="GO:0004175">
    <property type="term" value="F:endopeptidase activity"/>
    <property type="evidence" value="ECO:0007669"/>
    <property type="project" value="TreeGrafter"/>
</dbReference>
<keyword evidence="6" id="KW-1133">Transmembrane helix</keyword>
<protein>
    <submittedName>
        <fullName evidence="8">S41 family peptidase</fullName>
    </submittedName>
</protein>
<dbReference type="GO" id="GO:0008236">
    <property type="term" value="F:serine-type peptidase activity"/>
    <property type="evidence" value="ECO:0007669"/>
    <property type="project" value="UniProtKB-KW"/>
</dbReference>
<evidence type="ECO:0000256" key="1">
    <source>
        <dbReference type="ARBA" id="ARBA00009179"/>
    </source>
</evidence>
<dbReference type="CDD" id="cd06782">
    <property type="entry name" value="cpPDZ_CPP-like"/>
    <property type="match status" value="1"/>
</dbReference>
<dbReference type="InterPro" id="IPR004447">
    <property type="entry name" value="Peptidase_S41A"/>
</dbReference>
<dbReference type="PANTHER" id="PTHR32060:SF30">
    <property type="entry name" value="CARBOXY-TERMINAL PROCESSING PROTEASE CTPA"/>
    <property type="match status" value="1"/>
</dbReference>
<dbReference type="Gene3D" id="2.30.42.10">
    <property type="match status" value="1"/>
</dbReference>
<keyword evidence="3 5" id="KW-0378">Hydrolase</keyword>
<dbReference type="Pfam" id="PF22694">
    <property type="entry name" value="CtpB_N-like"/>
    <property type="match status" value="1"/>
</dbReference>
<dbReference type="InterPro" id="IPR029045">
    <property type="entry name" value="ClpP/crotonase-like_dom_sf"/>
</dbReference>
<dbReference type="SMART" id="SM00228">
    <property type="entry name" value="PDZ"/>
    <property type="match status" value="1"/>
</dbReference>
<keyword evidence="4 5" id="KW-0720">Serine protease</keyword>
<dbReference type="SMART" id="SM00245">
    <property type="entry name" value="TSPc"/>
    <property type="match status" value="1"/>
</dbReference>
<dbReference type="SUPFAM" id="SSF50156">
    <property type="entry name" value="PDZ domain-like"/>
    <property type="match status" value="1"/>
</dbReference>
<evidence type="ECO:0000313" key="9">
    <source>
        <dbReference type="Proteomes" id="UP000228949"/>
    </source>
</evidence>
<dbReference type="AlphaFoldDB" id="A0A2M7B642"/>
<gene>
    <name evidence="8" type="ORF">COS61_00545</name>
</gene>
<proteinExistence type="inferred from homology"/>
<dbReference type="NCBIfam" id="TIGR00225">
    <property type="entry name" value="prc"/>
    <property type="match status" value="1"/>
</dbReference>
<comment type="similarity">
    <text evidence="1 5">Belongs to the peptidase S41A family.</text>
</comment>
<feature type="domain" description="PDZ" evidence="7">
    <location>
        <begin position="118"/>
        <end position="200"/>
    </location>
</feature>
<evidence type="ECO:0000313" key="8">
    <source>
        <dbReference type="EMBL" id="PIU98598.1"/>
    </source>
</evidence>
<evidence type="ECO:0000259" key="7">
    <source>
        <dbReference type="PROSITE" id="PS50106"/>
    </source>
</evidence>
<evidence type="ECO:0000256" key="4">
    <source>
        <dbReference type="ARBA" id="ARBA00022825"/>
    </source>
</evidence>
<evidence type="ECO:0000256" key="2">
    <source>
        <dbReference type="ARBA" id="ARBA00022670"/>
    </source>
</evidence>
<dbReference type="Pfam" id="PF00595">
    <property type="entry name" value="PDZ"/>
    <property type="match status" value="1"/>
</dbReference>
<feature type="transmembrane region" description="Helical" evidence="6">
    <location>
        <begin position="21"/>
        <end position="40"/>
    </location>
</feature>
<dbReference type="Gene3D" id="3.30.750.44">
    <property type="match status" value="1"/>
</dbReference>
<evidence type="ECO:0000256" key="6">
    <source>
        <dbReference type="SAM" id="Phobius"/>
    </source>
</evidence>
<dbReference type="FunFam" id="2.30.42.10:FF:000063">
    <property type="entry name" value="Peptidase, S41 family"/>
    <property type="match status" value="1"/>
</dbReference>
<dbReference type="EMBL" id="PEVJ01000014">
    <property type="protein sequence ID" value="PIU98598.1"/>
    <property type="molecule type" value="Genomic_DNA"/>
</dbReference>
<keyword evidence="2 5" id="KW-0645">Protease</keyword>
<accession>A0A2M7B642</accession>
<dbReference type="Pfam" id="PF03572">
    <property type="entry name" value="Peptidase_S41"/>
    <property type="match status" value="1"/>
</dbReference>
<organism evidence="8 9">
    <name type="scientific">Candidatus Wolfebacteria bacterium CG03_land_8_20_14_0_80_40_12</name>
    <dbReference type="NCBI Taxonomy" id="1975069"/>
    <lineage>
        <taxon>Bacteria</taxon>
        <taxon>Candidatus Wolfeibacteriota</taxon>
    </lineage>
</organism>
<evidence type="ECO:0000256" key="3">
    <source>
        <dbReference type="ARBA" id="ARBA00022801"/>
    </source>
</evidence>
<keyword evidence="6" id="KW-0472">Membrane</keyword>
<keyword evidence="6" id="KW-0812">Transmembrane</keyword>
<reference evidence="9" key="1">
    <citation type="submission" date="2017-09" db="EMBL/GenBank/DDBJ databases">
        <title>Depth-based differentiation of microbial function through sediment-hosted aquifers and enrichment of novel symbionts in the deep terrestrial subsurface.</title>
        <authorList>
            <person name="Probst A.J."/>
            <person name="Ladd B."/>
            <person name="Jarett J.K."/>
            <person name="Geller-Mcgrath D.E."/>
            <person name="Sieber C.M.K."/>
            <person name="Emerson J.B."/>
            <person name="Anantharaman K."/>
            <person name="Thomas B.C."/>
            <person name="Malmstrom R."/>
            <person name="Stieglmeier M."/>
            <person name="Klingl A."/>
            <person name="Woyke T."/>
            <person name="Ryan C.M."/>
            <person name="Banfield J.F."/>
        </authorList>
    </citation>
    <scope>NUCLEOTIDE SEQUENCE [LARGE SCALE GENOMIC DNA]</scope>
</reference>
<evidence type="ECO:0000256" key="5">
    <source>
        <dbReference type="RuleBase" id="RU004404"/>
    </source>
</evidence>
<dbReference type="Gene3D" id="3.90.226.10">
    <property type="entry name" value="2-enoyl-CoA Hydratase, Chain A, domain 1"/>
    <property type="match status" value="1"/>
</dbReference>
<comment type="caution">
    <text evidence="8">The sequence shown here is derived from an EMBL/GenBank/DDBJ whole genome shotgun (WGS) entry which is preliminary data.</text>
</comment>
<dbReference type="PROSITE" id="PS50106">
    <property type="entry name" value="PDZ"/>
    <property type="match status" value="1"/>
</dbReference>
<name>A0A2M7B642_9BACT</name>
<dbReference type="GO" id="GO:0006508">
    <property type="term" value="P:proteolysis"/>
    <property type="evidence" value="ECO:0007669"/>
    <property type="project" value="UniProtKB-KW"/>
</dbReference>
<dbReference type="InterPro" id="IPR005151">
    <property type="entry name" value="Tail-specific_protease"/>
</dbReference>
<dbReference type="GO" id="GO:0030288">
    <property type="term" value="C:outer membrane-bounded periplasmic space"/>
    <property type="evidence" value="ECO:0007669"/>
    <property type="project" value="TreeGrafter"/>
</dbReference>
<dbReference type="PANTHER" id="PTHR32060">
    <property type="entry name" value="TAIL-SPECIFIC PROTEASE"/>
    <property type="match status" value="1"/>
</dbReference>
<dbReference type="CDD" id="cd07560">
    <property type="entry name" value="Peptidase_S41_CPP"/>
    <property type="match status" value="1"/>
</dbReference>
<dbReference type="SUPFAM" id="SSF52096">
    <property type="entry name" value="ClpP/crotonase"/>
    <property type="match status" value="1"/>
</dbReference>
<sequence length="417" mass="46470">MNTKMRNCIFNKISLRRILKISASIITVLVLAAGVFYFGYQCGMKNPQTVIIKGVANLEKGNAEAIDFSLFWDAWQILKDKYVEADKVNNQDLVYGAIDGLFNALEDPNSVFFPPSDAKKFNEDIAGEFSGIGAEIGIKNDQLVIIAPLKNSPAERAGLKAGDKIIKVNDAFTAGLNVDEAVKLIRGKKDTVVILTISRNDWEKSKEISITREIIRIPTIDWEMKEDGIVYIHLYNFYEKAPFLFYQTVSEIAFKNPKGIILDLRNNPGGYLEAAINIAGWFLKPGEIVVSEEFRSKEKQVFKAYGSGLFKNLPMAILVNEGSASASEILAGALRDNNKIKLIGKKTFGKGTVQELQTLKDGSMIKVTIAHWLLPNGQLIEKNGLIPDYEIELTEKDAEDKRDPQLEKAMEVLKSNL</sequence>
<dbReference type="InterPro" id="IPR001478">
    <property type="entry name" value="PDZ"/>
</dbReference>
<dbReference type="InterPro" id="IPR036034">
    <property type="entry name" value="PDZ_sf"/>
</dbReference>
<dbReference type="GO" id="GO:0007165">
    <property type="term" value="P:signal transduction"/>
    <property type="evidence" value="ECO:0007669"/>
    <property type="project" value="TreeGrafter"/>
</dbReference>